<evidence type="ECO:0000256" key="1">
    <source>
        <dbReference type="SAM" id="Phobius"/>
    </source>
</evidence>
<reference evidence="3" key="1">
    <citation type="submission" date="2016-10" db="EMBL/GenBank/DDBJ databases">
        <authorList>
            <person name="Varghese N."/>
            <person name="Submissions S."/>
        </authorList>
    </citation>
    <scope>NUCLEOTIDE SEQUENCE [LARGE SCALE GENOMIC DNA]</scope>
    <source>
        <strain evidence="3">DSM 10014</strain>
    </source>
</reference>
<dbReference type="GeneID" id="94021747"/>
<dbReference type="RefSeq" id="WP_005852805.1">
    <property type="nucleotide sequence ID" value="NZ_CP160835.1"/>
</dbReference>
<proteinExistence type="predicted"/>
<gene>
    <name evidence="2" type="ORF">SAMN04488041_102534</name>
</gene>
<dbReference type="Proteomes" id="UP000183076">
    <property type="component" value="Unassembled WGS sequence"/>
</dbReference>
<dbReference type="EMBL" id="FNNB01000002">
    <property type="protein sequence ID" value="SDW56685.1"/>
    <property type="molecule type" value="Genomic_DNA"/>
</dbReference>
<dbReference type="AlphaFoldDB" id="A0A1H2UKM7"/>
<feature type="transmembrane region" description="Helical" evidence="1">
    <location>
        <begin position="55"/>
        <end position="78"/>
    </location>
</feature>
<keyword evidence="1" id="KW-1133">Transmembrane helix</keyword>
<sequence>MENASLSLFDVLIWAGAAISFVGLVGLVWCILRVARAKRAALPEEEMRIVLQKVLPMNLGALLLSVIGLMMVVVGIILG</sequence>
<organism evidence="2 3">
    <name type="scientific">Sulfitobacter pontiacus</name>
    <dbReference type="NCBI Taxonomy" id="60137"/>
    <lineage>
        <taxon>Bacteria</taxon>
        <taxon>Pseudomonadati</taxon>
        <taxon>Pseudomonadota</taxon>
        <taxon>Alphaproteobacteria</taxon>
        <taxon>Rhodobacterales</taxon>
        <taxon>Roseobacteraceae</taxon>
        <taxon>Sulfitobacter</taxon>
    </lineage>
</organism>
<accession>A0A1H2UKM7</accession>
<feature type="transmembrane region" description="Helical" evidence="1">
    <location>
        <begin position="12"/>
        <end position="34"/>
    </location>
</feature>
<evidence type="ECO:0000313" key="2">
    <source>
        <dbReference type="EMBL" id="SDW56685.1"/>
    </source>
</evidence>
<name>A0A1H2UKM7_9RHOB</name>
<dbReference type="STRING" id="60137.SAMN04488041_102534"/>
<keyword evidence="1" id="KW-0812">Transmembrane</keyword>
<protein>
    <submittedName>
        <fullName evidence="2">Uncharacterized protein</fullName>
    </submittedName>
</protein>
<keyword evidence="1" id="KW-0472">Membrane</keyword>
<evidence type="ECO:0000313" key="3">
    <source>
        <dbReference type="Proteomes" id="UP000183076"/>
    </source>
</evidence>